<evidence type="ECO:0000313" key="2">
    <source>
        <dbReference type="EMBL" id="EKN09428.1"/>
    </source>
</evidence>
<sequence length="679" mass="76089">MNFKEMFLPILTALGLVDKAKSNTLTNEEWNSIEASFKEKHGMSMSEAMQAAQSAEELAAEREAALNIINTADTQHSDASSVADNNTQGDNQNGDNNQPQSLVESVQSLVSALNTSNQENTELRRSLAAVAAQATNDNPQTVIKKQLTVFGPGTTATHLFGIEHSLFDMKKRWNIIANNPDYATLHVADEDSDGVSFRNEVRNYGKSLAARYAFLKKNNLLIPEKLTSGFTNDFSELKDAGLGDQYVVMRQDALIARIIVLQNVYDLYPRRYGVQDRELMTNAFFTEVSQAYQTGEVWKGSMDLQPEMGYVDDAMAKVKFGPLKEIERKYIGYLNTDSSDPIKWGMIEWQLLQIYTQMVSEQNRRRIRGCYVKPEAGKPGSYLNSSTGLIYTLVRYMHENTLLPHSDTTYNDYTETTFLDAVIEFVKDVKATLDEDIDLEGFAIYLNKNHRDWWIANCRTKYGKDIDFSGPMSYVNVVPDMGIPIKWVPNMGQSKLIHLQEPGNLQCLEFVPGEMLAFKLQEFMEMVMAWSTWKEGFTASFIGRHFSSYDELVANGYSLQRLFCNKPSTVLAPDATTITCGTQFWFCTSANTEAKALTDIIGAKKGVVYLIECGDITNATTIAQSDKFATITSAYSPTKVGDYIMVTLNSSGTFIELERCVGGIRIINKELQPNIPGVR</sequence>
<feature type="compositionally biased region" description="Low complexity" evidence="1">
    <location>
        <begin position="84"/>
        <end position="99"/>
    </location>
</feature>
<dbReference type="HOGENOM" id="CLU_409851_0_0_10"/>
<reference evidence="2 3" key="1">
    <citation type="submission" date="2012-02" db="EMBL/GenBank/DDBJ databases">
        <title>The Genome Sequence of Parabacteroides goldsteinii CL02T12C30.</title>
        <authorList>
            <consortium name="The Broad Institute Genome Sequencing Platform"/>
            <person name="Earl A."/>
            <person name="Ward D."/>
            <person name="Feldgarden M."/>
            <person name="Gevers D."/>
            <person name="Zitomersky N.L."/>
            <person name="Coyne M.J."/>
            <person name="Comstock L.E."/>
            <person name="Young S.K."/>
            <person name="Zeng Q."/>
            <person name="Gargeya S."/>
            <person name="Fitzgerald M."/>
            <person name="Haas B."/>
            <person name="Abouelleil A."/>
            <person name="Alvarado L."/>
            <person name="Arachchi H.M."/>
            <person name="Berlin A."/>
            <person name="Chapman S.B."/>
            <person name="Gearin G."/>
            <person name="Goldberg J."/>
            <person name="Griggs A."/>
            <person name="Gujja S."/>
            <person name="Hansen M."/>
            <person name="Heiman D."/>
            <person name="Howarth C."/>
            <person name="Larimer J."/>
            <person name="Lui A."/>
            <person name="MacDonald P.J.P."/>
            <person name="McCowen C."/>
            <person name="Montmayeur A."/>
            <person name="Murphy C."/>
            <person name="Neiman D."/>
            <person name="Pearson M."/>
            <person name="Priest M."/>
            <person name="Roberts A."/>
            <person name="Saif S."/>
            <person name="Shea T."/>
            <person name="Sisk P."/>
            <person name="Stolte C."/>
            <person name="Sykes S."/>
            <person name="Wortman J."/>
            <person name="Nusbaum C."/>
            <person name="Birren B."/>
        </authorList>
    </citation>
    <scope>NUCLEOTIDE SEQUENCE [LARGE SCALE GENOMIC DNA]</scope>
    <source>
        <strain evidence="2 3">CL02T12C30</strain>
    </source>
</reference>
<gene>
    <name evidence="2" type="ORF">HMPREF1076_04457</name>
</gene>
<feature type="region of interest" description="Disordered" evidence="1">
    <location>
        <begin position="75"/>
        <end position="99"/>
    </location>
</feature>
<name>K6A165_9BACT</name>
<comment type="caution">
    <text evidence="2">The sequence shown here is derived from an EMBL/GenBank/DDBJ whole genome shotgun (WGS) entry which is preliminary data.</text>
</comment>
<proteinExistence type="predicted"/>
<dbReference type="Proteomes" id="UP000006330">
    <property type="component" value="Unassembled WGS sequence"/>
</dbReference>
<dbReference type="PATRIC" id="fig|999418.3.peg.4528"/>
<evidence type="ECO:0000256" key="1">
    <source>
        <dbReference type="SAM" id="MobiDB-lite"/>
    </source>
</evidence>
<protein>
    <submittedName>
        <fullName evidence="2">Uncharacterized protein</fullName>
    </submittedName>
</protein>
<dbReference type="AlphaFoldDB" id="K6A165"/>
<evidence type="ECO:0000313" key="3">
    <source>
        <dbReference type="Proteomes" id="UP000006330"/>
    </source>
</evidence>
<dbReference type="EMBL" id="AGZO01000031">
    <property type="protein sequence ID" value="EKN09428.1"/>
    <property type="molecule type" value="Genomic_DNA"/>
</dbReference>
<organism evidence="2 3">
    <name type="scientific">Parabacteroides goldsteinii CL02T12C30</name>
    <dbReference type="NCBI Taxonomy" id="999418"/>
    <lineage>
        <taxon>Bacteria</taxon>
        <taxon>Pseudomonadati</taxon>
        <taxon>Bacteroidota</taxon>
        <taxon>Bacteroidia</taxon>
        <taxon>Bacteroidales</taxon>
        <taxon>Tannerellaceae</taxon>
        <taxon>Parabacteroides</taxon>
    </lineage>
</organism>
<dbReference type="RefSeq" id="WP_007657969.1">
    <property type="nucleotide sequence ID" value="NZ_JH976475.1"/>
</dbReference>
<accession>K6A165</accession>